<dbReference type="SMART" id="SM00530">
    <property type="entry name" value="HTH_XRE"/>
    <property type="match status" value="1"/>
</dbReference>
<dbReference type="Proteomes" id="UP000309174">
    <property type="component" value="Unassembled WGS sequence"/>
</dbReference>
<protein>
    <submittedName>
        <fullName evidence="2">Helix-turn-helix transcriptional regulator</fullName>
    </submittedName>
</protein>
<dbReference type="AlphaFoldDB" id="A0A5C4J5H2"/>
<dbReference type="CDD" id="cd00093">
    <property type="entry name" value="HTH_XRE"/>
    <property type="match status" value="1"/>
</dbReference>
<comment type="caution">
    <text evidence="2">The sequence shown here is derived from an EMBL/GenBank/DDBJ whole genome shotgun (WGS) entry which is preliminary data.</text>
</comment>
<sequence length="304" mass="34551">MRSQAFSNLAMCRAYDQCEQQEETKELSMPRKLSAEELPKPQTNMWDFAAYYMRFQRIQRGMSGEALGRVINVSKAQVSRIESGRNRLDANQAIALDKLWNTGRLFYLLVWYAAIGHDPQWFAQYLHIEQRSEMQRIYEANVIPGLLQTPEYAEALLRSGTEANPDRILADRLQRQDLLLRDNPPHLTVLLSQNALDWPVGSPEIMYGQLARLLEEAQRDNVILRALPRTWATGAHAGLDGSFKLLSGDEFGDVAYTESPGGGRLVSSPPDVRSYGIRFERISAKALDEGASFDLIQKIMEEMR</sequence>
<evidence type="ECO:0000259" key="1">
    <source>
        <dbReference type="PROSITE" id="PS50943"/>
    </source>
</evidence>
<proteinExistence type="predicted"/>
<dbReference type="PROSITE" id="PS50943">
    <property type="entry name" value="HTH_CROC1"/>
    <property type="match status" value="1"/>
</dbReference>
<organism evidence="2 3">
    <name type="scientific">Actinomadura soli</name>
    <dbReference type="NCBI Taxonomy" id="2508997"/>
    <lineage>
        <taxon>Bacteria</taxon>
        <taxon>Bacillati</taxon>
        <taxon>Actinomycetota</taxon>
        <taxon>Actinomycetes</taxon>
        <taxon>Streptosporangiales</taxon>
        <taxon>Thermomonosporaceae</taxon>
        <taxon>Actinomadura</taxon>
    </lineage>
</organism>
<dbReference type="OrthoDB" id="3355929at2"/>
<reference evidence="2 3" key="1">
    <citation type="submission" date="2019-05" db="EMBL/GenBank/DDBJ databases">
        <title>Draft genome sequence of Actinomadura sp. 14C53.</title>
        <authorList>
            <person name="Saricaoglu S."/>
            <person name="Isik K."/>
        </authorList>
    </citation>
    <scope>NUCLEOTIDE SEQUENCE [LARGE SCALE GENOMIC DNA]</scope>
    <source>
        <strain evidence="2 3">14C53</strain>
    </source>
</reference>
<dbReference type="InterPro" id="IPR001387">
    <property type="entry name" value="Cro/C1-type_HTH"/>
</dbReference>
<dbReference type="Pfam" id="PF01381">
    <property type="entry name" value="HTH_3"/>
    <property type="match status" value="1"/>
</dbReference>
<name>A0A5C4J5H2_9ACTN</name>
<dbReference type="InterPro" id="IPR043917">
    <property type="entry name" value="DUF5753"/>
</dbReference>
<dbReference type="SUPFAM" id="SSF47413">
    <property type="entry name" value="lambda repressor-like DNA-binding domains"/>
    <property type="match status" value="1"/>
</dbReference>
<dbReference type="InterPro" id="IPR010982">
    <property type="entry name" value="Lambda_DNA-bd_dom_sf"/>
</dbReference>
<dbReference type="GO" id="GO:0003677">
    <property type="term" value="F:DNA binding"/>
    <property type="evidence" value="ECO:0007669"/>
    <property type="project" value="InterPro"/>
</dbReference>
<evidence type="ECO:0000313" key="2">
    <source>
        <dbReference type="EMBL" id="TMQ92131.1"/>
    </source>
</evidence>
<keyword evidence="3" id="KW-1185">Reference proteome</keyword>
<gene>
    <name evidence="2" type="ORF">ETD83_27990</name>
</gene>
<evidence type="ECO:0000313" key="3">
    <source>
        <dbReference type="Proteomes" id="UP000309174"/>
    </source>
</evidence>
<dbReference type="Pfam" id="PF19054">
    <property type="entry name" value="DUF5753"/>
    <property type="match status" value="1"/>
</dbReference>
<dbReference type="EMBL" id="VCKW01000173">
    <property type="protein sequence ID" value="TMQ92131.1"/>
    <property type="molecule type" value="Genomic_DNA"/>
</dbReference>
<feature type="domain" description="HTH cro/C1-type" evidence="1">
    <location>
        <begin position="53"/>
        <end position="96"/>
    </location>
</feature>
<accession>A0A5C4J5H2</accession>
<dbReference type="Gene3D" id="1.10.260.40">
    <property type="entry name" value="lambda repressor-like DNA-binding domains"/>
    <property type="match status" value="1"/>
</dbReference>